<feature type="transmembrane region" description="Helical" evidence="8">
    <location>
        <begin position="33"/>
        <end position="53"/>
    </location>
</feature>
<dbReference type="Pfam" id="PF13886">
    <property type="entry name" value="TM7S3_TM198"/>
    <property type="match status" value="1"/>
</dbReference>
<keyword evidence="4 8" id="KW-1133">Transmembrane helix</keyword>
<dbReference type="GO" id="GO:0005886">
    <property type="term" value="C:plasma membrane"/>
    <property type="evidence" value="ECO:0007669"/>
    <property type="project" value="TreeGrafter"/>
</dbReference>
<dbReference type="Proteomes" id="UP000052943">
    <property type="component" value="Unassembled WGS sequence"/>
</dbReference>
<evidence type="ECO:0000256" key="1">
    <source>
        <dbReference type="ARBA" id="ARBA00004141"/>
    </source>
</evidence>
<name>A0A0W8CUR3_PHYNI</name>
<keyword evidence="3 8" id="KW-0812">Transmembrane</keyword>
<feature type="transmembrane region" description="Helical" evidence="8">
    <location>
        <begin position="73"/>
        <end position="94"/>
    </location>
</feature>
<comment type="similarity">
    <text evidence="2">Belongs to the TMEM198 family.</text>
</comment>
<evidence type="ECO:0000256" key="3">
    <source>
        <dbReference type="ARBA" id="ARBA00022692"/>
    </source>
</evidence>
<evidence type="ECO:0000256" key="4">
    <source>
        <dbReference type="ARBA" id="ARBA00022989"/>
    </source>
</evidence>
<organism evidence="11 12">
    <name type="scientific">Phytophthora nicotianae</name>
    <name type="common">Potato buckeye rot agent</name>
    <name type="synonym">Phytophthora parasitica</name>
    <dbReference type="NCBI Taxonomy" id="4792"/>
    <lineage>
        <taxon>Eukaryota</taxon>
        <taxon>Sar</taxon>
        <taxon>Stramenopiles</taxon>
        <taxon>Oomycota</taxon>
        <taxon>Peronosporomycetes</taxon>
        <taxon>Peronosporales</taxon>
        <taxon>Peronosporaceae</taxon>
        <taxon>Phytophthora</taxon>
    </lineage>
</organism>
<accession>A0A0W8CUR3</accession>
<comment type="subcellular location">
    <subcellularLocation>
        <location evidence="1">Membrane</location>
        <topology evidence="1">Multi-pass membrane protein</topology>
    </subcellularLocation>
</comment>
<dbReference type="InterPro" id="IPR025256">
    <property type="entry name" value="TM7S3/TM198-like_dom"/>
</dbReference>
<dbReference type="EMBL" id="LNFO01001944">
    <property type="protein sequence ID" value="KUF87891.1"/>
    <property type="molecule type" value="Genomic_DNA"/>
</dbReference>
<feature type="domain" description="TM7S3/TM198-like" evidence="9">
    <location>
        <begin position="80"/>
        <end position="277"/>
    </location>
</feature>
<dbReference type="AlphaFoldDB" id="A0A0W8CUR3"/>
<evidence type="ECO:0000313" key="10">
    <source>
        <dbReference type="EMBL" id="KUF82786.1"/>
    </source>
</evidence>
<dbReference type="EMBL" id="LNFO01003523">
    <property type="protein sequence ID" value="KUF82786.1"/>
    <property type="molecule type" value="Genomic_DNA"/>
</dbReference>
<feature type="transmembrane region" description="Helical" evidence="8">
    <location>
        <begin position="101"/>
        <end position="117"/>
    </location>
</feature>
<proteinExistence type="inferred from homology"/>
<evidence type="ECO:0000256" key="8">
    <source>
        <dbReference type="SAM" id="Phobius"/>
    </source>
</evidence>
<dbReference type="OrthoDB" id="115781at2759"/>
<evidence type="ECO:0000256" key="5">
    <source>
        <dbReference type="ARBA" id="ARBA00023136"/>
    </source>
</evidence>
<sequence>MLPKTSARAACTAENAVAFHNCHRCAEMARSSILFVLLLGQVALIASCVQGATNSTVSTLEDSIFDSTKETNLGGSILAVVAVLIGGGVTVYGYRYMYETVFAIGFALGSVGIAVTAERMLVDKSYWSLGSWLAFIFGGLLCGGLAMWVHPKSNFIAGVAGGITLAVILTNSAAYYIFPNQTQELFTIMCVIFAVIFAAVDLKYGKPVEIVGISIFGAASFAWGIGFFVGDFPYPNNLKKYATQNVNGDLEYSIPTVWWGYLGGIVVISVFGMFIQFRKTSRTMVDDEFAGFEPNGFGYPIDAVPYMESEKQRPTIPVLDPPASTARESDYLPTSYPAHESFCRLYSRNTEAQSISKMRSKFLEARAQSMETKTPMDTRSSMQPTTTNSSRGMMPEVQEEEL</sequence>
<protein>
    <recommendedName>
        <fullName evidence="6">Transmembrane protein 198</fullName>
    </recommendedName>
</protein>
<feature type="transmembrane region" description="Helical" evidence="8">
    <location>
        <begin position="209"/>
        <end position="229"/>
    </location>
</feature>
<feature type="transmembrane region" description="Helical" evidence="8">
    <location>
        <begin position="129"/>
        <end position="148"/>
    </location>
</feature>
<gene>
    <name evidence="11" type="ORF">AM587_10005653</name>
    <name evidence="10" type="ORF">AM587_10006336</name>
</gene>
<evidence type="ECO:0000313" key="11">
    <source>
        <dbReference type="EMBL" id="KUF87891.1"/>
    </source>
</evidence>
<evidence type="ECO:0000256" key="2">
    <source>
        <dbReference type="ARBA" id="ARBA00006244"/>
    </source>
</evidence>
<dbReference type="InterPro" id="IPR040236">
    <property type="entry name" value="TMEM198"/>
</dbReference>
<evidence type="ECO:0000313" key="12">
    <source>
        <dbReference type="Proteomes" id="UP000052943"/>
    </source>
</evidence>
<keyword evidence="5 8" id="KW-0472">Membrane</keyword>
<comment type="caution">
    <text evidence="11">The sequence shown here is derived from an EMBL/GenBank/DDBJ whole genome shotgun (WGS) entry which is preliminary data.</text>
</comment>
<reference evidence="11 12" key="1">
    <citation type="submission" date="2015-11" db="EMBL/GenBank/DDBJ databases">
        <title>Genomes and virulence difference between two physiological races of Phytophthora nicotianae.</title>
        <authorList>
            <person name="Liu H."/>
            <person name="Ma X."/>
            <person name="Yu H."/>
            <person name="Fang D."/>
            <person name="Li Y."/>
            <person name="Wang X."/>
            <person name="Wang W."/>
            <person name="Dong Y."/>
            <person name="Xiao B."/>
        </authorList>
    </citation>
    <scope>NUCLEOTIDE SEQUENCE [LARGE SCALE GENOMIC DNA]</scope>
    <source>
        <strain evidence="12">race 0</strain>
        <strain evidence="11">Race 0</strain>
    </source>
</reference>
<feature type="region of interest" description="Disordered" evidence="7">
    <location>
        <begin position="367"/>
        <end position="402"/>
    </location>
</feature>
<evidence type="ECO:0000256" key="7">
    <source>
        <dbReference type="SAM" id="MobiDB-lite"/>
    </source>
</evidence>
<feature type="transmembrane region" description="Helical" evidence="8">
    <location>
        <begin position="184"/>
        <end position="202"/>
    </location>
</feature>
<feature type="compositionally biased region" description="Polar residues" evidence="7">
    <location>
        <begin position="369"/>
        <end position="391"/>
    </location>
</feature>
<evidence type="ECO:0000256" key="6">
    <source>
        <dbReference type="ARBA" id="ARBA00049737"/>
    </source>
</evidence>
<feature type="transmembrane region" description="Helical" evidence="8">
    <location>
        <begin position="258"/>
        <end position="275"/>
    </location>
</feature>
<evidence type="ECO:0000259" key="9">
    <source>
        <dbReference type="Pfam" id="PF13886"/>
    </source>
</evidence>
<feature type="transmembrane region" description="Helical" evidence="8">
    <location>
        <begin position="155"/>
        <end position="178"/>
    </location>
</feature>
<dbReference type="PANTHER" id="PTHR31247:SF5">
    <property type="entry name" value="DUF4203 DOMAIN-CONTAINING PROTEIN"/>
    <property type="match status" value="1"/>
</dbReference>
<dbReference type="PANTHER" id="PTHR31247">
    <property type="entry name" value="TRANSMEMBRANE PROTEIN 198 FAMILY MEMBER"/>
    <property type="match status" value="1"/>
</dbReference>